<dbReference type="SUPFAM" id="SSF55469">
    <property type="entry name" value="FMN-dependent nitroreductase-like"/>
    <property type="match status" value="1"/>
</dbReference>
<sequence>MTSEARHQTKPPSSIIEAMLDAAVLAPSPDNNQPWLYRKHADRIEVFLDTARSLPSDESSMFDLTAIGAAVENAVIAASHHGQATEVIWQGFDGDHPDPTSCVCEIRLTQDRTSAVTQDPLFDQIPLRCTCRKPYSKAPLEEATRKQLEAAISPFPEVQIDWVTEPSQKSKLGKIVASTDALRFRHQPFHEELFRQLRFTPEEAERTRDGLDVRTLELPPGVATVLKSLRSWKVMQALHTLHLTPLLTAPSAQAIKASGAIAFLSVPEKSSEAFFRGGRAIERFWLEGTAADLSMHPVGSPPIFLLQSNPKPGFGPIIDRARAGIIELLPNLRTRALQLAFRVGSAPPPTERSLRLRQADRIR</sequence>
<dbReference type="InterPro" id="IPR000415">
    <property type="entry name" value="Nitroreductase-like"/>
</dbReference>
<gene>
    <name evidence="1" type="ORF">FYK55_05065</name>
</gene>
<dbReference type="GO" id="GO:0016491">
    <property type="term" value="F:oxidoreductase activity"/>
    <property type="evidence" value="ECO:0007669"/>
    <property type="project" value="InterPro"/>
</dbReference>
<proteinExistence type="predicted"/>
<organism evidence="1 2">
    <name type="scientific">Roseiconus nitratireducens</name>
    <dbReference type="NCBI Taxonomy" id="2605748"/>
    <lineage>
        <taxon>Bacteria</taxon>
        <taxon>Pseudomonadati</taxon>
        <taxon>Planctomycetota</taxon>
        <taxon>Planctomycetia</taxon>
        <taxon>Pirellulales</taxon>
        <taxon>Pirellulaceae</taxon>
        <taxon>Roseiconus</taxon>
    </lineage>
</organism>
<protein>
    <recommendedName>
        <fullName evidence="3">Nitroreductase family protein</fullName>
    </recommendedName>
</protein>
<keyword evidence="2" id="KW-1185">Reference proteome</keyword>
<dbReference type="EMBL" id="VWOX01000002">
    <property type="protein sequence ID" value="KAA5546259.1"/>
    <property type="molecule type" value="Genomic_DNA"/>
</dbReference>
<accession>A0A5M6DJ67</accession>
<dbReference type="Gene3D" id="3.40.109.10">
    <property type="entry name" value="NADH Oxidase"/>
    <property type="match status" value="1"/>
</dbReference>
<reference evidence="1 2" key="1">
    <citation type="submission" date="2019-08" db="EMBL/GenBank/DDBJ databases">
        <authorList>
            <person name="Dhanesh K."/>
            <person name="Kumar G."/>
            <person name="Sasikala C."/>
            <person name="Venkata Ramana C."/>
        </authorList>
    </citation>
    <scope>NUCLEOTIDE SEQUENCE [LARGE SCALE GENOMIC DNA]</scope>
    <source>
        <strain evidence="1 2">JC645</strain>
    </source>
</reference>
<evidence type="ECO:0000313" key="2">
    <source>
        <dbReference type="Proteomes" id="UP000324479"/>
    </source>
</evidence>
<evidence type="ECO:0008006" key="3">
    <source>
        <dbReference type="Google" id="ProtNLM"/>
    </source>
</evidence>
<dbReference type="AlphaFoldDB" id="A0A5M6DJ67"/>
<comment type="caution">
    <text evidence="1">The sequence shown here is derived from an EMBL/GenBank/DDBJ whole genome shotgun (WGS) entry which is preliminary data.</text>
</comment>
<name>A0A5M6DJ67_9BACT</name>
<dbReference type="RefSeq" id="WP_150075266.1">
    <property type="nucleotide sequence ID" value="NZ_VWOX01000002.1"/>
</dbReference>
<dbReference type="Proteomes" id="UP000324479">
    <property type="component" value="Unassembled WGS sequence"/>
</dbReference>
<evidence type="ECO:0000313" key="1">
    <source>
        <dbReference type="EMBL" id="KAA5546259.1"/>
    </source>
</evidence>